<evidence type="ECO:0000313" key="1">
    <source>
        <dbReference type="EMBL" id="MCE3216312.1"/>
    </source>
</evidence>
<reference evidence="1 2" key="1">
    <citation type="journal article" date="2021" name="BMC Genomics">
        <title>Datura genome reveals duplications of psychoactive alkaloid biosynthetic genes and high mutation rate following tissue culture.</title>
        <authorList>
            <person name="Rajewski A."/>
            <person name="Carter-House D."/>
            <person name="Stajich J."/>
            <person name="Litt A."/>
        </authorList>
    </citation>
    <scope>NUCLEOTIDE SEQUENCE [LARGE SCALE GENOMIC DNA]</scope>
    <source>
        <strain evidence="1">AR-01</strain>
    </source>
</reference>
<organism evidence="1 2">
    <name type="scientific">Datura stramonium</name>
    <name type="common">Jimsonweed</name>
    <name type="synonym">Common thornapple</name>
    <dbReference type="NCBI Taxonomy" id="4076"/>
    <lineage>
        <taxon>Eukaryota</taxon>
        <taxon>Viridiplantae</taxon>
        <taxon>Streptophyta</taxon>
        <taxon>Embryophyta</taxon>
        <taxon>Tracheophyta</taxon>
        <taxon>Spermatophyta</taxon>
        <taxon>Magnoliopsida</taxon>
        <taxon>eudicotyledons</taxon>
        <taxon>Gunneridae</taxon>
        <taxon>Pentapetalae</taxon>
        <taxon>asterids</taxon>
        <taxon>lamiids</taxon>
        <taxon>Solanales</taxon>
        <taxon>Solanaceae</taxon>
        <taxon>Solanoideae</taxon>
        <taxon>Datureae</taxon>
        <taxon>Datura</taxon>
    </lineage>
</organism>
<comment type="caution">
    <text evidence="1">The sequence shown here is derived from an EMBL/GenBank/DDBJ whole genome shotgun (WGS) entry which is preliminary data.</text>
</comment>
<dbReference type="EMBL" id="JACEIK010013016">
    <property type="protein sequence ID" value="MCE3216312.1"/>
    <property type="molecule type" value="Genomic_DNA"/>
</dbReference>
<evidence type="ECO:0000313" key="2">
    <source>
        <dbReference type="Proteomes" id="UP000823775"/>
    </source>
</evidence>
<gene>
    <name evidence="1" type="ORF">HAX54_006088</name>
</gene>
<sequence>MENLHTREAEVSSSVVSPKIVDAKMRKRDEARDETLAKMGTQLELIGKYVMGAGGKSVNVVGTQGHTQFVMADMMRSVSTWGVKWGPW</sequence>
<protein>
    <submittedName>
        <fullName evidence="1">Uncharacterized protein</fullName>
    </submittedName>
</protein>
<feature type="non-terminal residue" evidence="1">
    <location>
        <position position="88"/>
    </location>
</feature>
<keyword evidence="2" id="KW-1185">Reference proteome</keyword>
<proteinExistence type="predicted"/>
<dbReference type="Proteomes" id="UP000823775">
    <property type="component" value="Unassembled WGS sequence"/>
</dbReference>
<accession>A0ABS8WTR4</accession>
<name>A0ABS8WTR4_DATST</name>